<organism evidence="8 9">
    <name type="scientific">Helicobacter saguini</name>
    <dbReference type="NCBI Taxonomy" id="1548018"/>
    <lineage>
        <taxon>Bacteria</taxon>
        <taxon>Pseudomonadati</taxon>
        <taxon>Campylobacterota</taxon>
        <taxon>Epsilonproteobacteria</taxon>
        <taxon>Campylobacterales</taxon>
        <taxon>Helicobacteraceae</taxon>
        <taxon>Helicobacter</taxon>
    </lineage>
</organism>
<dbReference type="GO" id="GO:0003998">
    <property type="term" value="F:acylphosphatase activity"/>
    <property type="evidence" value="ECO:0007669"/>
    <property type="project" value="UniProtKB-EC"/>
</dbReference>
<keyword evidence="9" id="KW-1185">Reference proteome</keyword>
<evidence type="ECO:0000259" key="6">
    <source>
        <dbReference type="PROSITE" id="PS51160"/>
    </source>
</evidence>
<proteinExistence type="inferred from homology"/>
<dbReference type="STRING" id="1548018.LS64_10710"/>
<protein>
    <recommendedName>
        <fullName evidence="2 4">acylphosphatase</fullName>
        <ecNumber evidence="2 4">3.6.1.7</ecNumber>
    </recommendedName>
</protein>
<feature type="domain" description="Acylphosphatase-like" evidence="6">
    <location>
        <begin position="3"/>
        <end position="90"/>
    </location>
</feature>
<reference evidence="8 9" key="2">
    <citation type="journal article" date="2016" name="Infect. Immun.">
        <title>Helicobacter saguini, a Novel Helicobacter Isolated from Cotton-Top Tamarins with Ulcerative Colitis, Has Proinflammatory Properties and Induces Typhlocolitis and Dysplasia in Gnotobiotic IL-10-/- Mice.</title>
        <authorList>
            <person name="Shen Z."/>
            <person name="Mannion A."/>
            <person name="Whary M.T."/>
            <person name="Muthupalani S."/>
            <person name="Sheh A."/>
            <person name="Feng Y."/>
            <person name="Gong G."/>
            <person name="Vandamme P."/>
            <person name="Holcombe H.R."/>
            <person name="Paster B.J."/>
            <person name="Fox J.G."/>
        </authorList>
    </citation>
    <scope>NUCLEOTIDE SEQUENCE [LARGE SCALE GENOMIC DNA]</scope>
    <source>
        <strain evidence="8 9">MIT 97-6194</strain>
    </source>
</reference>
<dbReference type="PROSITE" id="PS51160">
    <property type="entry name" value="ACYLPHOSPHATASE_3"/>
    <property type="match status" value="1"/>
</dbReference>
<evidence type="ECO:0000256" key="1">
    <source>
        <dbReference type="ARBA" id="ARBA00005614"/>
    </source>
</evidence>
<keyword evidence="4" id="KW-0378">Hydrolase</keyword>
<evidence type="ECO:0000313" key="7">
    <source>
        <dbReference type="EMBL" id="MWV70387.1"/>
    </source>
</evidence>
<dbReference type="Proteomes" id="UP000029714">
    <property type="component" value="Unassembled WGS sequence"/>
</dbReference>
<dbReference type="InterPro" id="IPR036046">
    <property type="entry name" value="Acylphosphatase-like_dom_sf"/>
</dbReference>
<comment type="catalytic activity">
    <reaction evidence="3 4">
        <text>an acyl phosphate + H2O = a carboxylate + phosphate + H(+)</text>
        <dbReference type="Rhea" id="RHEA:14965"/>
        <dbReference type="ChEBI" id="CHEBI:15377"/>
        <dbReference type="ChEBI" id="CHEBI:15378"/>
        <dbReference type="ChEBI" id="CHEBI:29067"/>
        <dbReference type="ChEBI" id="CHEBI:43474"/>
        <dbReference type="ChEBI" id="CHEBI:59918"/>
        <dbReference type="EC" id="3.6.1.7"/>
    </reaction>
</comment>
<reference evidence="7 10" key="4">
    <citation type="submission" date="2019-12" db="EMBL/GenBank/DDBJ databases">
        <title>Multi-Generational Helicobacter saguini Isolates.</title>
        <authorList>
            <person name="Mannion A."/>
            <person name="Shen Z."/>
            <person name="Fox J.G."/>
        </authorList>
    </citation>
    <scope>NUCLEOTIDE SEQUENCE [LARGE SCALE GENOMIC DNA]</scope>
    <source>
        <strain evidence="7">16-048</strain>
        <strain evidence="10">16-048 (F4)</strain>
    </source>
</reference>
<sequence length="90" mass="10095">MRHFKIIAKGKVQGVGYRNFTYKYATSKNLLGSVKNLSDGSVEIFVSLQDGAILGDFLESLLVGNGRMETKSFEITILENLNFSDFRIIE</sequence>
<dbReference type="RefSeq" id="WP_034572979.1">
    <property type="nucleotide sequence ID" value="NZ_JRMP02000003.1"/>
</dbReference>
<dbReference type="AlphaFoldDB" id="A0A347VPW6"/>
<dbReference type="Proteomes" id="UP000477070">
    <property type="component" value="Unassembled WGS sequence"/>
</dbReference>
<dbReference type="PANTHER" id="PTHR47268">
    <property type="entry name" value="ACYLPHOSPHATASE"/>
    <property type="match status" value="1"/>
</dbReference>
<dbReference type="EMBL" id="JRMP02000003">
    <property type="protein sequence ID" value="TLD95327.1"/>
    <property type="molecule type" value="Genomic_DNA"/>
</dbReference>
<reference evidence="8 9" key="1">
    <citation type="journal article" date="2014" name="Genome Announc.">
        <title>Draft genome sequences of eight enterohepatic helicobacter species isolated from both laboratory and wild rodents.</title>
        <authorList>
            <person name="Sheh A."/>
            <person name="Shen Z."/>
            <person name="Fox J.G."/>
        </authorList>
    </citation>
    <scope>NUCLEOTIDE SEQUENCE [LARGE SCALE GENOMIC DNA]</scope>
    <source>
        <strain evidence="8 9">MIT 97-6194</strain>
    </source>
</reference>
<dbReference type="Pfam" id="PF00708">
    <property type="entry name" value="Acylphosphatase"/>
    <property type="match status" value="1"/>
</dbReference>
<evidence type="ECO:0000256" key="3">
    <source>
        <dbReference type="ARBA" id="ARBA00047645"/>
    </source>
</evidence>
<dbReference type="SUPFAM" id="SSF54975">
    <property type="entry name" value="Acylphosphatase/BLUF domain-like"/>
    <property type="match status" value="1"/>
</dbReference>
<dbReference type="EMBL" id="QBIU01000002">
    <property type="protein sequence ID" value="MWV70387.1"/>
    <property type="molecule type" value="Genomic_DNA"/>
</dbReference>
<dbReference type="EC" id="3.6.1.7" evidence="2 4"/>
<accession>A0A347VPW6</accession>
<dbReference type="InterPro" id="IPR001792">
    <property type="entry name" value="Acylphosphatase-like_dom"/>
</dbReference>
<dbReference type="InterPro" id="IPR020456">
    <property type="entry name" value="Acylphosphatase"/>
</dbReference>
<feature type="active site" evidence="4">
    <location>
        <position position="36"/>
    </location>
</feature>
<comment type="similarity">
    <text evidence="1 5">Belongs to the acylphosphatase family.</text>
</comment>
<evidence type="ECO:0000256" key="2">
    <source>
        <dbReference type="ARBA" id="ARBA00012150"/>
    </source>
</evidence>
<evidence type="ECO:0000256" key="4">
    <source>
        <dbReference type="PROSITE-ProRule" id="PRU00520"/>
    </source>
</evidence>
<evidence type="ECO:0000313" key="8">
    <source>
        <dbReference type="EMBL" id="TLD95327.1"/>
    </source>
</evidence>
<reference evidence="8" key="3">
    <citation type="submission" date="2018-04" db="EMBL/GenBank/DDBJ databases">
        <authorList>
            <person name="Sheh A."/>
            <person name="Shen Z."/>
            <person name="Mannion A.J."/>
            <person name="Fox J.G."/>
        </authorList>
    </citation>
    <scope>NUCLEOTIDE SEQUENCE</scope>
    <source>
        <strain evidence="8">MIT 97-6194</strain>
    </source>
</reference>
<evidence type="ECO:0000256" key="5">
    <source>
        <dbReference type="RuleBase" id="RU004168"/>
    </source>
</evidence>
<dbReference type="Gene3D" id="3.30.70.100">
    <property type="match status" value="1"/>
</dbReference>
<evidence type="ECO:0000313" key="9">
    <source>
        <dbReference type="Proteomes" id="UP000029714"/>
    </source>
</evidence>
<feature type="active site" evidence="4">
    <location>
        <position position="18"/>
    </location>
</feature>
<name>A0A347VPW6_9HELI</name>
<comment type="caution">
    <text evidence="8">The sequence shown here is derived from an EMBL/GenBank/DDBJ whole genome shotgun (WGS) entry which is preliminary data.</text>
</comment>
<dbReference type="OrthoDB" id="5295388at2"/>
<dbReference type="PANTHER" id="PTHR47268:SF4">
    <property type="entry name" value="ACYLPHOSPHATASE"/>
    <property type="match status" value="1"/>
</dbReference>
<gene>
    <name evidence="7" type="ORF">DCO61_10355</name>
    <name evidence="8" type="ORF">LS64_003000</name>
</gene>
<evidence type="ECO:0000313" key="10">
    <source>
        <dbReference type="Proteomes" id="UP000477070"/>
    </source>
</evidence>